<keyword evidence="2" id="KW-0238">DNA-binding</keyword>
<dbReference type="Pfam" id="PF08448">
    <property type="entry name" value="PAS_4"/>
    <property type="match status" value="1"/>
</dbReference>
<dbReference type="InterPro" id="IPR016032">
    <property type="entry name" value="Sig_transdc_resp-reg_C-effctor"/>
</dbReference>
<protein>
    <submittedName>
        <fullName evidence="6">LuxR C-terminal-related transcriptional regulator</fullName>
    </submittedName>
</protein>
<evidence type="ECO:0000256" key="2">
    <source>
        <dbReference type="ARBA" id="ARBA00023125"/>
    </source>
</evidence>
<gene>
    <name evidence="6" type="ORF">ACKI18_07150</name>
</gene>
<comment type="caution">
    <text evidence="6">The sequence shown here is derived from an EMBL/GenBank/DDBJ whole genome shotgun (WGS) entry which is preliminary data.</text>
</comment>
<name>A0ABW9HNM8_9ACTN</name>
<keyword evidence="7" id="KW-1185">Reference proteome</keyword>
<feature type="compositionally biased region" description="Low complexity" evidence="4">
    <location>
        <begin position="19"/>
        <end position="29"/>
    </location>
</feature>
<dbReference type="PANTHER" id="PTHR44688:SF16">
    <property type="entry name" value="DNA-BINDING TRANSCRIPTIONAL ACTIVATOR DEVR_DOSR"/>
    <property type="match status" value="1"/>
</dbReference>
<keyword evidence="1" id="KW-0805">Transcription regulation</keyword>
<dbReference type="CDD" id="cd00130">
    <property type="entry name" value="PAS"/>
    <property type="match status" value="1"/>
</dbReference>
<dbReference type="PANTHER" id="PTHR44688">
    <property type="entry name" value="DNA-BINDING TRANSCRIPTIONAL ACTIVATOR DEVR_DOSR"/>
    <property type="match status" value="1"/>
</dbReference>
<dbReference type="InterPro" id="IPR036388">
    <property type="entry name" value="WH-like_DNA-bd_sf"/>
</dbReference>
<dbReference type="InterPro" id="IPR013656">
    <property type="entry name" value="PAS_4"/>
</dbReference>
<proteinExistence type="predicted"/>
<organism evidence="6 7">
    <name type="scientific">Streptomyces niveiscabiei</name>
    <dbReference type="NCBI Taxonomy" id="164115"/>
    <lineage>
        <taxon>Bacteria</taxon>
        <taxon>Bacillati</taxon>
        <taxon>Actinomycetota</taxon>
        <taxon>Actinomycetes</taxon>
        <taxon>Kitasatosporales</taxon>
        <taxon>Streptomycetaceae</taxon>
        <taxon>Streptomyces</taxon>
    </lineage>
</organism>
<accession>A0ABW9HNM8</accession>
<dbReference type="Pfam" id="PF00196">
    <property type="entry name" value="GerE"/>
    <property type="match status" value="1"/>
</dbReference>
<reference evidence="6 7" key="1">
    <citation type="submission" date="2024-12" db="EMBL/GenBank/DDBJ databases">
        <title>Forecasting of Potato common scab and diversities of Pathogenic streptomyces spp. in china.</title>
        <authorList>
            <person name="Handique U."/>
            <person name="Wu J."/>
        </authorList>
    </citation>
    <scope>NUCLEOTIDE SEQUENCE [LARGE SCALE GENOMIC DNA]</scope>
    <source>
        <strain evidence="6 7">ZRIMU1530</strain>
    </source>
</reference>
<dbReference type="EMBL" id="JBJVNI010000003">
    <property type="protein sequence ID" value="MFM9608483.1"/>
    <property type="molecule type" value="Genomic_DNA"/>
</dbReference>
<keyword evidence="3" id="KW-0804">Transcription</keyword>
<dbReference type="InterPro" id="IPR035965">
    <property type="entry name" value="PAS-like_dom_sf"/>
</dbReference>
<evidence type="ECO:0000313" key="6">
    <source>
        <dbReference type="EMBL" id="MFM9608483.1"/>
    </source>
</evidence>
<dbReference type="RefSeq" id="WP_409120800.1">
    <property type="nucleotide sequence ID" value="NZ_JBJVNI010000003.1"/>
</dbReference>
<feature type="domain" description="HTH luxR-type" evidence="5">
    <location>
        <begin position="145"/>
        <end position="202"/>
    </location>
</feature>
<dbReference type="Gene3D" id="3.30.450.20">
    <property type="entry name" value="PAS domain"/>
    <property type="match status" value="1"/>
</dbReference>
<dbReference type="SUPFAM" id="SSF55785">
    <property type="entry name" value="PYP-like sensor domain (PAS domain)"/>
    <property type="match status" value="1"/>
</dbReference>
<sequence>MPATPKGRYTTDLPDGDDVSSSGPGSPPSVVHVDSRLRVVAANKPFTDMFLADSPEPAGQSFPLFFHEAAQAHLREHFAQLLAGTQPQFSAPLPMVTAQGEVVDCLVSCVAISASVHLSCTECIALASIRPDTPFGPPMPLLPAPPALAEVPSHVLEGLAAGLSTQQLASRLGLSSHGVEYHVSSMLRKLKAPNRSALVARAYALGILVPNCWPPQVRPQYTTRSAAVAGPRPTRVS</sequence>
<feature type="region of interest" description="Disordered" evidence="4">
    <location>
        <begin position="1"/>
        <end position="29"/>
    </location>
</feature>
<dbReference type="SUPFAM" id="SSF46894">
    <property type="entry name" value="C-terminal effector domain of the bipartite response regulators"/>
    <property type="match status" value="1"/>
</dbReference>
<evidence type="ECO:0000256" key="4">
    <source>
        <dbReference type="SAM" id="MobiDB-lite"/>
    </source>
</evidence>
<dbReference type="InterPro" id="IPR000014">
    <property type="entry name" value="PAS"/>
</dbReference>
<evidence type="ECO:0000313" key="7">
    <source>
        <dbReference type="Proteomes" id="UP001631957"/>
    </source>
</evidence>
<dbReference type="SMART" id="SM00421">
    <property type="entry name" value="HTH_LUXR"/>
    <property type="match status" value="1"/>
</dbReference>
<dbReference type="Gene3D" id="1.10.10.10">
    <property type="entry name" value="Winged helix-like DNA-binding domain superfamily/Winged helix DNA-binding domain"/>
    <property type="match status" value="1"/>
</dbReference>
<evidence type="ECO:0000259" key="5">
    <source>
        <dbReference type="SMART" id="SM00421"/>
    </source>
</evidence>
<dbReference type="InterPro" id="IPR000792">
    <property type="entry name" value="Tscrpt_reg_LuxR_C"/>
</dbReference>
<dbReference type="CDD" id="cd06170">
    <property type="entry name" value="LuxR_C_like"/>
    <property type="match status" value="1"/>
</dbReference>
<evidence type="ECO:0000256" key="3">
    <source>
        <dbReference type="ARBA" id="ARBA00023163"/>
    </source>
</evidence>
<dbReference type="Proteomes" id="UP001631957">
    <property type="component" value="Unassembled WGS sequence"/>
</dbReference>
<evidence type="ECO:0000256" key="1">
    <source>
        <dbReference type="ARBA" id="ARBA00023015"/>
    </source>
</evidence>